<proteinExistence type="predicted"/>
<protein>
    <submittedName>
        <fullName evidence="1">Uncharacterized protein</fullName>
    </submittedName>
</protein>
<accession>A0ABW1UV25</accession>
<sequence length="219" mass="25774">MQHDKLIMPWQTDSKNILNALKRYKGVVLVKLMGDKKYSLDDLIDIGDLYVYKQETMDDFMNEKTCGSIYLDSAFTLIDQLENYPLKNDLGAVYLATALAQKLKLSKKLTYLLIVAFISSLNHNLFDNIEDFYQTDWNDFDKRFLNKLIEEPYQAPNFDKQEIKIEFSKFTEYSKAAKAFQDLYQLSKIHKIEFSLVDLQLKESFELIQMALEMKSFFK</sequence>
<dbReference type="Proteomes" id="UP001596186">
    <property type="component" value="Unassembled WGS sequence"/>
</dbReference>
<reference evidence="2" key="1">
    <citation type="journal article" date="2019" name="Int. J. Syst. Evol. Microbiol.">
        <title>The Global Catalogue of Microorganisms (GCM) 10K type strain sequencing project: providing services to taxonomists for standard genome sequencing and annotation.</title>
        <authorList>
            <consortium name="The Broad Institute Genomics Platform"/>
            <consortium name="The Broad Institute Genome Sequencing Center for Infectious Disease"/>
            <person name="Wu L."/>
            <person name="Ma J."/>
        </authorList>
    </citation>
    <scope>NUCLEOTIDE SEQUENCE [LARGE SCALE GENOMIC DNA]</scope>
    <source>
        <strain evidence="2">CCM 8895</strain>
    </source>
</reference>
<comment type="caution">
    <text evidence="1">The sequence shown here is derived from an EMBL/GenBank/DDBJ whole genome shotgun (WGS) entry which is preliminary data.</text>
</comment>
<name>A0ABW1UV25_9LACO</name>
<gene>
    <name evidence="1" type="ORF">ACFP1F_07455</name>
</gene>
<organism evidence="1 2">
    <name type="scientific">Companilactobacillus baiquanensis</name>
    <dbReference type="NCBI Taxonomy" id="2486005"/>
    <lineage>
        <taxon>Bacteria</taxon>
        <taxon>Bacillati</taxon>
        <taxon>Bacillota</taxon>
        <taxon>Bacilli</taxon>
        <taxon>Lactobacillales</taxon>
        <taxon>Lactobacillaceae</taxon>
        <taxon>Companilactobacillus</taxon>
    </lineage>
</organism>
<dbReference type="EMBL" id="JBHSSN010000014">
    <property type="protein sequence ID" value="MFC6323569.1"/>
    <property type="molecule type" value="Genomic_DNA"/>
</dbReference>
<evidence type="ECO:0000313" key="1">
    <source>
        <dbReference type="EMBL" id="MFC6323569.1"/>
    </source>
</evidence>
<keyword evidence="2" id="KW-1185">Reference proteome</keyword>
<evidence type="ECO:0000313" key="2">
    <source>
        <dbReference type="Proteomes" id="UP001596186"/>
    </source>
</evidence>